<gene>
    <name evidence="9" type="ORF">SAMN05216199_3910</name>
</gene>
<organism evidence="9 10">
    <name type="scientific">Pedococcus cremeus</name>
    <dbReference type="NCBI Taxonomy" id="587636"/>
    <lineage>
        <taxon>Bacteria</taxon>
        <taxon>Bacillati</taxon>
        <taxon>Actinomycetota</taxon>
        <taxon>Actinomycetes</taxon>
        <taxon>Micrococcales</taxon>
        <taxon>Intrasporangiaceae</taxon>
        <taxon>Pedococcus</taxon>
    </lineage>
</organism>
<feature type="transmembrane region" description="Helical" evidence="7">
    <location>
        <begin position="188"/>
        <end position="206"/>
    </location>
</feature>
<evidence type="ECO:0000256" key="5">
    <source>
        <dbReference type="ARBA" id="ARBA00022989"/>
    </source>
</evidence>
<dbReference type="InterPro" id="IPR036259">
    <property type="entry name" value="MFS_trans_sf"/>
</dbReference>
<evidence type="ECO:0000313" key="10">
    <source>
        <dbReference type="Proteomes" id="UP000199019"/>
    </source>
</evidence>
<feature type="transmembrane region" description="Helical" evidence="7">
    <location>
        <begin position="161"/>
        <end position="182"/>
    </location>
</feature>
<name>A0A1H9XJG8_9MICO</name>
<dbReference type="RefSeq" id="WP_091761852.1">
    <property type="nucleotide sequence ID" value="NZ_FOHB01000008.1"/>
</dbReference>
<evidence type="ECO:0000313" key="9">
    <source>
        <dbReference type="EMBL" id="SES46189.1"/>
    </source>
</evidence>
<evidence type="ECO:0000256" key="1">
    <source>
        <dbReference type="ARBA" id="ARBA00004651"/>
    </source>
</evidence>
<feature type="transmembrane region" description="Helical" evidence="7">
    <location>
        <begin position="315"/>
        <end position="333"/>
    </location>
</feature>
<evidence type="ECO:0000256" key="3">
    <source>
        <dbReference type="ARBA" id="ARBA00022475"/>
    </source>
</evidence>
<comment type="subcellular location">
    <subcellularLocation>
        <location evidence="1">Cell membrane</location>
        <topology evidence="1">Multi-pass membrane protein</topology>
    </subcellularLocation>
</comment>
<dbReference type="InterPro" id="IPR020846">
    <property type="entry name" value="MFS_dom"/>
</dbReference>
<feature type="transmembrane region" description="Helical" evidence="7">
    <location>
        <begin position="27"/>
        <end position="44"/>
    </location>
</feature>
<keyword evidence="4 7" id="KW-0812">Transmembrane</keyword>
<dbReference type="InterPro" id="IPR005829">
    <property type="entry name" value="Sugar_transporter_CS"/>
</dbReference>
<keyword evidence="6 7" id="KW-0472">Membrane</keyword>
<dbReference type="EMBL" id="FOHB01000008">
    <property type="protein sequence ID" value="SES46189.1"/>
    <property type="molecule type" value="Genomic_DNA"/>
</dbReference>
<keyword evidence="5 7" id="KW-1133">Transmembrane helix</keyword>
<keyword evidence="3" id="KW-1003">Cell membrane</keyword>
<evidence type="ECO:0000259" key="8">
    <source>
        <dbReference type="PROSITE" id="PS50850"/>
    </source>
</evidence>
<accession>A0A1H9XJG8</accession>
<feature type="transmembrane region" description="Helical" evidence="7">
    <location>
        <begin position="120"/>
        <end position="141"/>
    </location>
</feature>
<evidence type="ECO:0000256" key="4">
    <source>
        <dbReference type="ARBA" id="ARBA00022692"/>
    </source>
</evidence>
<feature type="domain" description="Major facilitator superfamily (MFS) profile" evidence="8">
    <location>
        <begin position="26"/>
        <end position="428"/>
    </location>
</feature>
<proteinExistence type="predicted"/>
<dbReference type="InterPro" id="IPR011701">
    <property type="entry name" value="MFS"/>
</dbReference>
<dbReference type="PANTHER" id="PTHR23517">
    <property type="entry name" value="RESISTANCE PROTEIN MDTM, PUTATIVE-RELATED-RELATED"/>
    <property type="match status" value="1"/>
</dbReference>
<dbReference type="Pfam" id="PF07690">
    <property type="entry name" value="MFS_1"/>
    <property type="match status" value="2"/>
</dbReference>
<sequence>MNSPRPATAAPGARTSPQLRLGLRQNAAQFTLLVVVNALVGGMLGQERTVVPLLGEREFGLRAYTAGLTFIVAFGLSKAVANYVAGTLSDRYGRKPVLVAGWLVAVPVPLLLIWAPSWAWVVAANILLGVSQGLTWSTTVVMKIDLVGAQRRGLAMGLNEAAGYAAVAATAMVTGLLAQTYGLRPAPFLLGLAFAALGLALSSVAVRETREHARLEAKGHVARADGRHDHLHEELTSGQVFAQTSFREPALSSASQAGLVNNLNDGLAWGLFPVLFAATGMSVARIGVLAALYPAVWGLGQLVTGALSDRWGRKWLIVAGMLVQAVALGLVAAGDTFGAWAVAAALLGAGTAMVYPTLLASIGDVAHPAWRARSVGVYRLWRDGGFAVGALLSGVLADLYGVRTAIWAVAALTAASGLVVAVRMYETLRGPSHDQSQRVAAANTVR</sequence>
<evidence type="ECO:0000256" key="2">
    <source>
        <dbReference type="ARBA" id="ARBA00022448"/>
    </source>
</evidence>
<dbReference type="Gene3D" id="1.20.1250.20">
    <property type="entry name" value="MFS general substrate transporter like domains"/>
    <property type="match status" value="2"/>
</dbReference>
<dbReference type="STRING" id="587636.SAMN05216199_3910"/>
<evidence type="ECO:0000256" key="7">
    <source>
        <dbReference type="SAM" id="Phobius"/>
    </source>
</evidence>
<dbReference type="InterPro" id="IPR050171">
    <property type="entry name" value="MFS_Transporters"/>
</dbReference>
<dbReference type="PANTHER" id="PTHR23517:SF3">
    <property type="entry name" value="INTEGRAL MEMBRANE TRANSPORT PROTEIN"/>
    <property type="match status" value="1"/>
</dbReference>
<feature type="transmembrane region" description="Helical" evidence="7">
    <location>
        <begin position="266"/>
        <end position="284"/>
    </location>
</feature>
<dbReference type="AlphaFoldDB" id="A0A1H9XJG8"/>
<keyword evidence="10" id="KW-1185">Reference proteome</keyword>
<dbReference type="OrthoDB" id="9810492at2"/>
<reference evidence="10" key="1">
    <citation type="submission" date="2016-10" db="EMBL/GenBank/DDBJ databases">
        <authorList>
            <person name="Varghese N."/>
            <person name="Submissions S."/>
        </authorList>
    </citation>
    <scope>NUCLEOTIDE SEQUENCE [LARGE SCALE GENOMIC DNA]</scope>
    <source>
        <strain evidence="10">CGMCC 1.6963</strain>
    </source>
</reference>
<dbReference type="SUPFAM" id="SSF103473">
    <property type="entry name" value="MFS general substrate transporter"/>
    <property type="match status" value="1"/>
</dbReference>
<protein>
    <submittedName>
        <fullName evidence="9">Predicted arabinose efflux permease, MFS family</fullName>
    </submittedName>
</protein>
<feature type="transmembrane region" description="Helical" evidence="7">
    <location>
        <begin position="97"/>
        <end position="114"/>
    </location>
</feature>
<dbReference type="PROSITE" id="PS00216">
    <property type="entry name" value="SUGAR_TRANSPORT_1"/>
    <property type="match status" value="2"/>
</dbReference>
<feature type="transmembrane region" description="Helical" evidence="7">
    <location>
        <begin position="406"/>
        <end position="425"/>
    </location>
</feature>
<keyword evidence="2" id="KW-0813">Transport</keyword>
<dbReference type="Proteomes" id="UP000199019">
    <property type="component" value="Unassembled WGS sequence"/>
</dbReference>
<dbReference type="PROSITE" id="PS50850">
    <property type="entry name" value="MFS"/>
    <property type="match status" value="1"/>
</dbReference>
<dbReference type="GO" id="GO:0005886">
    <property type="term" value="C:plasma membrane"/>
    <property type="evidence" value="ECO:0007669"/>
    <property type="project" value="UniProtKB-SubCell"/>
</dbReference>
<dbReference type="GO" id="GO:0022857">
    <property type="term" value="F:transmembrane transporter activity"/>
    <property type="evidence" value="ECO:0007669"/>
    <property type="project" value="InterPro"/>
</dbReference>
<feature type="transmembrane region" description="Helical" evidence="7">
    <location>
        <begin position="339"/>
        <end position="359"/>
    </location>
</feature>
<feature type="transmembrane region" description="Helical" evidence="7">
    <location>
        <begin position="64"/>
        <end position="85"/>
    </location>
</feature>
<evidence type="ECO:0000256" key="6">
    <source>
        <dbReference type="ARBA" id="ARBA00023136"/>
    </source>
</evidence>